<keyword evidence="3" id="KW-1185">Reference proteome</keyword>
<comment type="caution">
    <text evidence="2">The sequence shown here is derived from an EMBL/GenBank/DDBJ whole genome shotgun (WGS) entry which is preliminary data.</text>
</comment>
<accession>A0A4Z2FPT9</accession>
<organism evidence="2 3">
    <name type="scientific">Liparis tanakae</name>
    <name type="common">Tanaka's snailfish</name>
    <dbReference type="NCBI Taxonomy" id="230148"/>
    <lineage>
        <taxon>Eukaryota</taxon>
        <taxon>Metazoa</taxon>
        <taxon>Chordata</taxon>
        <taxon>Craniata</taxon>
        <taxon>Vertebrata</taxon>
        <taxon>Euteleostomi</taxon>
        <taxon>Actinopterygii</taxon>
        <taxon>Neopterygii</taxon>
        <taxon>Teleostei</taxon>
        <taxon>Neoteleostei</taxon>
        <taxon>Acanthomorphata</taxon>
        <taxon>Eupercaria</taxon>
        <taxon>Perciformes</taxon>
        <taxon>Cottioidei</taxon>
        <taxon>Cottales</taxon>
        <taxon>Liparidae</taxon>
        <taxon>Liparis</taxon>
    </lineage>
</organism>
<dbReference type="AlphaFoldDB" id="A0A4Z2FPT9"/>
<evidence type="ECO:0000256" key="1">
    <source>
        <dbReference type="SAM" id="MobiDB-lite"/>
    </source>
</evidence>
<reference evidence="2 3" key="1">
    <citation type="submission" date="2019-03" db="EMBL/GenBank/DDBJ databases">
        <title>First draft genome of Liparis tanakae, snailfish: a comprehensive survey of snailfish specific genes.</title>
        <authorList>
            <person name="Kim W."/>
            <person name="Song I."/>
            <person name="Jeong J.-H."/>
            <person name="Kim D."/>
            <person name="Kim S."/>
            <person name="Ryu S."/>
            <person name="Song J.Y."/>
            <person name="Lee S.K."/>
        </authorList>
    </citation>
    <scope>NUCLEOTIDE SEQUENCE [LARGE SCALE GENOMIC DNA]</scope>
    <source>
        <tissue evidence="2">Muscle</tissue>
    </source>
</reference>
<evidence type="ECO:0000313" key="3">
    <source>
        <dbReference type="Proteomes" id="UP000314294"/>
    </source>
</evidence>
<proteinExistence type="predicted"/>
<protein>
    <submittedName>
        <fullName evidence="2">Uncharacterized protein</fullName>
    </submittedName>
</protein>
<evidence type="ECO:0000313" key="2">
    <source>
        <dbReference type="EMBL" id="TNN42784.1"/>
    </source>
</evidence>
<dbReference type="EMBL" id="SRLO01001014">
    <property type="protein sequence ID" value="TNN42784.1"/>
    <property type="molecule type" value="Genomic_DNA"/>
</dbReference>
<feature type="region of interest" description="Disordered" evidence="1">
    <location>
        <begin position="28"/>
        <end position="73"/>
    </location>
</feature>
<name>A0A4Z2FPT9_9TELE</name>
<dbReference type="Proteomes" id="UP000314294">
    <property type="component" value="Unassembled WGS sequence"/>
</dbReference>
<sequence>MCAHTPASELCGTRDGKREELRQVVAQDGQTGAEVGPLDQLPQRPPPLHQGLEARAARSGQGAGVQQHLGEEL</sequence>
<gene>
    <name evidence="2" type="ORF">EYF80_047043</name>
</gene>